<dbReference type="AlphaFoldDB" id="A0A084WMM7"/>
<evidence type="ECO:0000313" key="2">
    <source>
        <dbReference type="EMBL" id="KFB51471.1"/>
    </source>
</evidence>
<dbReference type="Proteomes" id="UP000030765">
    <property type="component" value="Unassembled WGS sequence"/>
</dbReference>
<reference evidence="3" key="2">
    <citation type="submission" date="2020-05" db="UniProtKB">
        <authorList>
            <consortium name="EnsemblMetazoa"/>
        </authorList>
    </citation>
    <scope>IDENTIFICATION</scope>
</reference>
<evidence type="ECO:0000313" key="3">
    <source>
        <dbReference type="EnsemblMetazoa" id="ASIC019526-PA"/>
    </source>
</evidence>
<feature type="region of interest" description="Disordered" evidence="1">
    <location>
        <begin position="19"/>
        <end position="68"/>
    </location>
</feature>
<evidence type="ECO:0000256" key="1">
    <source>
        <dbReference type="SAM" id="MobiDB-lite"/>
    </source>
</evidence>
<dbReference type="EMBL" id="ATLV01024486">
    <property type="status" value="NOT_ANNOTATED_CDS"/>
    <property type="molecule type" value="Genomic_DNA"/>
</dbReference>
<organism evidence="2">
    <name type="scientific">Anopheles sinensis</name>
    <name type="common">Mosquito</name>
    <dbReference type="NCBI Taxonomy" id="74873"/>
    <lineage>
        <taxon>Eukaryota</taxon>
        <taxon>Metazoa</taxon>
        <taxon>Ecdysozoa</taxon>
        <taxon>Arthropoda</taxon>
        <taxon>Hexapoda</taxon>
        <taxon>Insecta</taxon>
        <taxon>Pterygota</taxon>
        <taxon>Neoptera</taxon>
        <taxon>Endopterygota</taxon>
        <taxon>Diptera</taxon>
        <taxon>Nematocera</taxon>
        <taxon>Culicoidea</taxon>
        <taxon>Culicidae</taxon>
        <taxon>Anophelinae</taxon>
        <taxon>Anopheles</taxon>
    </lineage>
</organism>
<dbReference type="EMBL" id="KE525352">
    <property type="protein sequence ID" value="KFB51471.1"/>
    <property type="molecule type" value="Genomic_DNA"/>
</dbReference>
<evidence type="ECO:0000313" key="4">
    <source>
        <dbReference type="Proteomes" id="UP000030765"/>
    </source>
</evidence>
<sequence length="68" mass="7388">MPACYSFILNFGLVADFSSSTTTTTASPDPEGFSGCNKLRVPKSITPPLCRVQTESPKRFDDRGSENN</sequence>
<accession>A0A084WMM7</accession>
<dbReference type="EnsemblMetazoa" id="ASIC019526-RA">
    <property type="protein sequence ID" value="ASIC019526-PA"/>
    <property type="gene ID" value="ASIC019526"/>
</dbReference>
<reference evidence="2 4" key="1">
    <citation type="journal article" date="2014" name="BMC Genomics">
        <title>Genome sequence of Anopheles sinensis provides insight into genetics basis of mosquito competence for malaria parasites.</title>
        <authorList>
            <person name="Zhou D."/>
            <person name="Zhang D."/>
            <person name="Ding G."/>
            <person name="Shi L."/>
            <person name="Hou Q."/>
            <person name="Ye Y."/>
            <person name="Xu Y."/>
            <person name="Zhou H."/>
            <person name="Xiong C."/>
            <person name="Li S."/>
            <person name="Yu J."/>
            <person name="Hong S."/>
            <person name="Yu X."/>
            <person name="Zou P."/>
            <person name="Chen C."/>
            <person name="Chang X."/>
            <person name="Wang W."/>
            <person name="Lv Y."/>
            <person name="Sun Y."/>
            <person name="Ma L."/>
            <person name="Shen B."/>
            <person name="Zhu C."/>
        </authorList>
    </citation>
    <scope>NUCLEOTIDE SEQUENCE [LARGE SCALE GENOMIC DNA]</scope>
</reference>
<protein>
    <submittedName>
        <fullName evidence="2 3">PDZK1-interacting protein 1</fullName>
    </submittedName>
</protein>
<proteinExistence type="predicted"/>
<name>A0A084WMM7_ANOSI</name>
<feature type="compositionally biased region" description="Basic and acidic residues" evidence="1">
    <location>
        <begin position="56"/>
        <end position="68"/>
    </location>
</feature>
<keyword evidence="4" id="KW-1185">Reference proteome</keyword>
<gene>
    <name evidence="2" type="ORF">ZHAS_00019526</name>
</gene>
<dbReference type="VEuPathDB" id="VectorBase:ASIC019526"/>